<organism evidence="3 4">
    <name type="scientific">Gelidibacter pelagius</name>
    <dbReference type="NCBI Taxonomy" id="2819985"/>
    <lineage>
        <taxon>Bacteria</taxon>
        <taxon>Pseudomonadati</taxon>
        <taxon>Bacteroidota</taxon>
        <taxon>Flavobacteriia</taxon>
        <taxon>Flavobacteriales</taxon>
        <taxon>Flavobacteriaceae</taxon>
        <taxon>Gelidibacter</taxon>
    </lineage>
</organism>
<keyword evidence="1" id="KW-0812">Transmembrane</keyword>
<dbReference type="EMBL" id="JAGEVG010000001">
    <property type="protein sequence ID" value="MBO3096887.1"/>
    <property type="molecule type" value="Genomic_DNA"/>
</dbReference>
<dbReference type="RefSeq" id="WP_208231799.1">
    <property type="nucleotide sequence ID" value="NZ_JAGEVG010000001.1"/>
</dbReference>
<evidence type="ECO:0000256" key="2">
    <source>
        <dbReference type="SAM" id="SignalP"/>
    </source>
</evidence>
<keyword evidence="1" id="KW-1133">Transmembrane helix</keyword>
<dbReference type="Proteomes" id="UP000681315">
    <property type="component" value="Unassembled WGS sequence"/>
</dbReference>
<reference evidence="3 4" key="1">
    <citation type="submission" date="2021-03" db="EMBL/GenBank/DDBJ databases">
        <title>Gelidibacter sp. nov., isolated from costal sediment.</title>
        <authorList>
            <person name="Lun K.-Y."/>
        </authorList>
    </citation>
    <scope>NUCLEOTIDE SEQUENCE [LARGE SCALE GENOMIC DNA]</scope>
    <source>
        <strain evidence="3 4">DF109</strain>
    </source>
</reference>
<keyword evidence="1" id="KW-0472">Membrane</keyword>
<keyword evidence="4" id="KW-1185">Reference proteome</keyword>
<evidence type="ECO:0000313" key="3">
    <source>
        <dbReference type="EMBL" id="MBO3096887.1"/>
    </source>
</evidence>
<gene>
    <name evidence="3" type="ORF">J4051_01295</name>
</gene>
<feature type="chain" id="PRO_5045363466" description="Signal peptidase" evidence="2">
    <location>
        <begin position="24"/>
        <end position="76"/>
    </location>
</feature>
<accession>A0ABS3SME9</accession>
<name>A0ABS3SME9_9FLAO</name>
<proteinExistence type="predicted"/>
<feature type="signal peptide" evidence="2">
    <location>
        <begin position="1"/>
        <end position="23"/>
    </location>
</feature>
<evidence type="ECO:0008006" key="5">
    <source>
        <dbReference type="Google" id="ProtNLM"/>
    </source>
</evidence>
<sequence>MIKPNLKTTASILLMLISIASFSQDSAGGGQGPPTPQGGTVPPGLPIDNGLIILFVAALIYGIYIILKYSKKQAQA</sequence>
<evidence type="ECO:0000256" key="1">
    <source>
        <dbReference type="SAM" id="Phobius"/>
    </source>
</evidence>
<feature type="transmembrane region" description="Helical" evidence="1">
    <location>
        <begin position="47"/>
        <end position="67"/>
    </location>
</feature>
<comment type="caution">
    <text evidence="3">The sequence shown here is derived from an EMBL/GenBank/DDBJ whole genome shotgun (WGS) entry which is preliminary data.</text>
</comment>
<keyword evidence="2" id="KW-0732">Signal</keyword>
<protein>
    <recommendedName>
        <fullName evidence="5">Signal peptidase</fullName>
    </recommendedName>
</protein>
<evidence type="ECO:0000313" key="4">
    <source>
        <dbReference type="Proteomes" id="UP000681315"/>
    </source>
</evidence>